<proteinExistence type="predicted"/>
<dbReference type="Gene3D" id="3.40.50.300">
    <property type="entry name" value="P-loop containing nucleotide triphosphate hydrolases"/>
    <property type="match status" value="1"/>
</dbReference>
<evidence type="ECO:0000259" key="1">
    <source>
        <dbReference type="Pfam" id="PF03354"/>
    </source>
</evidence>
<dbReference type="PANTHER" id="PTHR41287">
    <property type="match status" value="1"/>
</dbReference>
<organism evidence="2 4">
    <name type="scientific">Cupriavidus campinensis</name>
    <dbReference type="NCBI Taxonomy" id="151783"/>
    <lineage>
        <taxon>Bacteria</taxon>
        <taxon>Pseudomonadati</taxon>
        <taxon>Pseudomonadota</taxon>
        <taxon>Betaproteobacteria</taxon>
        <taxon>Burkholderiales</taxon>
        <taxon>Burkholderiaceae</taxon>
        <taxon>Cupriavidus</taxon>
    </lineage>
</organism>
<feature type="domain" description="Terminase large subunit-like ATPase" evidence="1">
    <location>
        <begin position="59"/>
        <end position="221"/>
    </location>
</feature>
<accession>A0AAE9HZW6</accession>
<dbReference type="AlphaFoldDB" id="A0AAE9HZW6"/>
<dbReference type="Proteomes" id="UP001056132">
    <property type="component" value="Chromosome 1"/>
</dbReference>
<dbReference type="InterPro" id="IPR005021">
    <property type="entry name" value="Terminase_largesu-like"/>
</dbReference>
<evidence type="ECO:0000313" key="3">
    <source>
        <dbReference type="EMBL" id="URF05475.1"/>
    </source>
</evidence>
<evidence type="ECO:0000313" key="4">
    <source>
        <dbReference type="Proteomes" id="UP001056132"/>
    </source>
</evidence>
<protein>
    <submittedName>
        <fullName evidence="2">Terminase large subunit</fullName>
    </submittedName>
</protein>
<dbReference type="InterPro" id="IPR046461">
    <property type="entry name" value="TerL_ATPase"/>
</dbReference>
<dbReference type="KEGG" id="ccam:M5D45_10475"/>
<gene>
    <name evidence="3" type="ORF">M5D45_06630</name>
    <name evidence="2" type="ORF">M5D45_10475</name>
</gene>
<dbReference type="Pfam" id="PF03354">
    <property type="entry name" value="TerL_ATPase"/>
    <property type="match status" value="1"/>
</dbReference>
<dbReference type="EMBL" id="CP097330">
    <property type="protein sequence ID" value="URF05475.1"/>
    <property type="molecule type" value="Genomic_DNA"/>
</dbReference>
<dbReference type="RefSeq" id="WP_250024623.1">
    <property type="nucleotide sequence ID" value="NZ_CP097330.1"/>
</dbReference>
<dbReference type="KEGG" id="ccam:M5D45_06630"/>
<dbReference type="EMBL" id="CP097330">
    <property type="protein sequence ID" value="URF02980.1"/>
    <property type="molecule type" value="Genomic_DNA"/>
</dbReference>
<reference evidence="2" key="1">
    <citation type="journal article" date="2022" name="Microbiol. Resour. Announc.">
        <title>Genome Sequence of Cupriavidus campinensis Strain G5, a Member of a Bacterial Consortium Capable of Polyethylene Degradation.</title>
        <authorList>
            <person name="Schneider B."/>
            <person name="Pfeiffer F."/>
            <person name="Dyall-Smith M."/>
            <person name="Kunte H.J."/>
        </authorList>
    </citation>
    <scope>NUCLEOTIDE SEQUENCE</scope>
    <source>
        <strain evidence="2">G5</strain>
    </source>
</reference>
<name>A0AAE9HZW6_9BURK</name>
<dbReference type="PANTHER" id="PTHR41287:SF1">
    <property type="entry name" value="PROTEIN YMFN"/>
    <property type="match status" value="1"/>
</dbReference>
<sequence>MTWDLSCPDWEERLAGRRSLVPDLPIDVARGERAVAVFNKLRLADVPGTPTLADAGGEWFRDIVRALFGSLDPVTRQRAIRELFLLVPKKNSKTTNGALLMLTALLLNERPNASLIMTAPVQDVAQLAFDAAAGAIALDDVLSKKLHVREHLKTIVHRETKAELQIMSFDPAALTGQKPVAVLVDELHVVAKMSKAASAIRQLRGGMLPYPEAFLAFITTQSEEAPAGVFRAELLKARAIRDGRQRGAMLPVLYELPEAIQKKQDAWRDPANWSMVTPNAGKSITIDRLVQEFETARDTSEEELRAWASQHLNVEIGLALRSDSWAGALIWEQQARAGLTLAELIRRCEVIDVGIDGGGLDDLLGLAATGRDRETGEWLAWCKAWAHPMVLERRKSEAPKLLDLEKAGEIVIVDQIGEDVEQLAQDVLQIYEAGLLDKIGVDPSGIGAVLDALSAAGIPEKNAKGEDMIVGIPQGYKLNGTIKTTERKLAEGTLWHGGTELMNWCVGNAKVEPKGNAILITKQASGTAKIDPLMALFNAVALLSLNPKPVDDLAGFFANPIIV</sequence>
<dbReference type="InterPro" id="IPR027417">
    <property type="entry name" value="P-loop_NTPase"/>
</dbReference>
<evidence type="ECO:0000313" key="2">
    <source>
        <dbReference type="EMBL" id="URF02980.1"/>
    </source>
</evidence>
<reference evidence="2" key="2">
    <citation type="submission" date="2022-05" db="EMBL/GenBank/DDBJ databases">
        <authorList>
            <person name="Kunte H.-J."/>
        </authorList>
    </citation>
    <scope>NUCLEOTIDE SEQUENCE</scope>
    <source>
        <strain evidence="2">G5</strain>
    </source>
</reference>